<feature type="region of interest" description="Disordered" evidence="13">
    <location>
        <begin position="1"/>
        <end position="25"/>
    </location>
</feature>
<gene>
    <name evidence="14" type="ORF">BE15_29145</name>
</gene>
<dbReference type="Proteomes" id="UP000075260">
    <property type="component" value="Unassembled WGS sequence"/>
</dbReference>
<keyword evidence="5" id="KW-0812">Transmembrane</keyword>
<evidence type="ECO:0000256" key="9">
    <source>
        <dbReference type="ARBA" id="ARBA00023136"/>
    </source>
</evidence>
<organism evidence="14 15">
    <name type="scientific">Sorangium cellulosum</name>
    <name type="common">Polyangium cellulosum</name>
    <dbReference type="NCBI Taxonomy" id="56"/>
    <lineage>
        <taxon>Bacteria</taxon>
        <taxon>Pseudomonadati</taxon>
        <taxon>Myxococcota</taxon>
        <taxon>Polyangia</taxon>
        <taxon>Polyangiales</taxon>
        <taxon>Polyangiaceae</taxon>
        <taxon>Sorangium</taxon>
    </lineage>
</organism>
<keyword evidence="7" id="KW-1133">Transmembrane helix</keyword>
<dbReference type="InterPro" id="IPR004961">
    <property type="entry name" value="Lipase_chaperone"/>
</dbReference>
<dbReference type="Pfam" id="PF03280">
    <property type="entry name" value="Lipase_chap"/>
    <property type="match status" value="1"/>
</dbReference>
<dbReference type="SUPFAM" id="SSF158855">
    <property type="entry name" value="Lipase chaperone-like"/>
    <property type="match status" value="1"/>
</dbReference>
<comment type="subcellular location">
    <subcellularLocation>
        <location evidence="1">Cell inner membrane</location>
        <topology evidence="1">Single-pass membrane protein</topology>
        <orientation evidence="1">Periplasmic side</orientation>
    </subcellularLocation>
</comment>
<dbReference type="GO" id="GO:0006457">
    <property type="term" value="P:protein folding"/>
    <property type="evidence" value="ECO:0007669"/>
    <property type="project" value="InterPro"/>
</dbReference>
<dbReference type="RefSeq" id="WP_061605885.1">
    <property type="nucleotide sequence ID" value="NZ_JEMA01000209.1"/>
</dbReference>
<evidence type="ECO:0000256" key="6">
    <source>
        <dbReference type="ARBA" id="ARBA00022963"/>
    </source>
</evidence>
<evidence type="ECO:0000256" key="12">
    <source>
        <dbReference type="ARBA" id="ARBA00031542"/>
    </source>
</evidence>
<evidence type="ECO:0000256" key="1">
    <source>
        <dbReference type="ARBA" id="ARBA00004383"/>
    </source>
</evidence>
<evidence type="ECO:0000256" key="3">
    <source>
        <dbReference type="ARBA" id="ARBA00022475"/>
    </source>
</evidence>
<evidence type="ECO:0000256" key="4">
    <source>
        <dbReference type="ARBA" id="ARBA00022519"/>
    </source>
</evidence>
<name>A0A150QYU1_SORCE</name>
<dbReference type="EMBL" id="JEMA01000209">
    <property type="protein sequence ID" value="KYF73180.1"/>
    <property type="molecule type" value="Genomic_DNA"/>
</dbReference>
<keyword evidence="4" id="KW-0997">Cell inner membrane</keyword>
<evidence type="ECO:0000256" key="11">
    <source>
        <dbReference type="ARBA" id="ARBA00030948"/>
    </source>
</evidence>
<dbReference type="GO" id="GO:0051082">
    <property type="term" value="F:unfolded protein binding"/>
    <property type="evidence" value="ECO:0007669"/>
    <property type="project" value="InterPro"/>
</dbReference>
<keyword evidence="9" id="KW-0472">Membrane</keyword>
<keyword evidence="10" id="KW-0143">Chaperone</keyword>
<evidence type="ECO:0000256" key="7">
    <source>
        <dbReference type="ARBA" id="ARBA00022989"/>
    </source>
</evidence>
<protein>
    <recommendedName>
        <fullName evidence="11">Lipase helper protein</fullName>
    </recommendedName>
    <alternativeName>
        <fullName evidence="12">Lipase modulator</fullName>
    </alternativeName>
</protein>
<comment type="similarity">
    <text evidence="2">Belongs to the lipase chaperone family.</text>
</comment>
<feature type="non-terminal residue" evidence="14">
    <location>
        <position position="1"/>
    </location>
</feature>
<keyword evidence="6" id="KW-0442">Lipid degradation</keyword>
<evidence type="ECO:0000256" key="5">
    <source>
        <dbReference type="ARBA" id="ARBA00022692"/>
    </source>
</evidence>
<evidence type="ECO:0000256" key="10">
    <source>
        <dbReference type="ARBA" id="ARBA00023186"/>
    </source>
</evidence>
<accession>A0A150QYU1</accession>
<reference evidence="14 15" key="1">
    <citation type="submission" date="2014-02" db="EMBL/GenBank/DDBJ databases">
        <title>The small core and large imbalanced accessory genome model reveals a collaborative survival strategy of Sorangium cellulosum strains in nature.</title>
        <authorList>
            <person name="Han K."/>
            <person name="Peng R."/>
            <person name="Blom J."/>
            <person name="Li Y.-Z."/>
        </authorList>
    </citation>
    <scope>NUCLEOTIDE SEQUENCE [LARGE SCALE GENOMIC DNA]</scope>
    <source>
        <strain evidence="14 15">So0008-312</strain>
    </source>
</reference>
<evidence type="ECO:0000313" key="15">
    <source>
        <dbReference type="Proteomes" id="UP000075260"/>
    </source>
</evidence>
<dbReference type="GO" id="GO:0016042">
    <property type="term" value="P:lipid catabolic process"/>
    <property type="evidence" value="ECO:0007669"/>
    <property type="project" value="UniProtKB-KW"/>
</dbReference>
<dbReference type="GO" id="GO:0005886">
    <property type="term" value="C:plasma membrane"/>
    <property type="evidence" value="ECO:0007669"/>
    <property type="project" value="UniProtKB-SubCell"/>
</dbReference>
<dbReference type="AlphaFoldDB" id="A0A150QYU1"/>
<sequence>ARVQRALSVSPAAPPPTAPAPRSLRGTDVDGAVIVDAHGDLVIGPEILALFDHFLTATGEEPAAVIRARIVAAIRERAGGRAADQAIALLDRYLGYREAASAELVAPEADPAARLVALREVRRAHFGEAAATQLFGDEEREGEAAIAQARILADATLSPDERDARIAEVEATLPEDIREAREAAVRPLVQQAEEQALREAGASDEALHAHRVATVGAEAADRLAALDRQRAAWQERVDDFAGARASIEATVVDPEARREAEEALLAGAFTPEERLRVRAILGLPP</sequence>
<keyword evidence="8" id="KW-0443">Lipid metabolism</keyword>
<evidence type="ECO:0000256" key="2">
    <source>
        <dbReference type="ARBA" id="ARBA00010358"/>
    </source>
</evidence>
<evidence type="ECO:0000256" key="13">
    <source>
        <dbReference type="SAM" id="MobiDB-lite"/>
    </source>
</evidence>
<proteinExistence type="inferred from homology"/>
<evidence type="ECO:0000256" key="8">
    <source>
        <dbReference type="ARBA" id="ARBA00023098"/>
    </source>
</evidence>
<dbReference type="OrthoDB" id="5524157at2"/>
<evidence type="ECO:0000313" key="14">
    <source>
        <dbReference type="EMBL" id="KYF73180.1"/>
    </source>
</evidence>
<keyword evidence="3" id="KW-1003">Cell membrane</keyword>
<comment type="caution">
    <text evidence="14">The sequence shown here is derived from an EMBL/GenBank/DDBJ whole genome shotgun (WGS) entry which is preliminary data.</text>
</comment>